<dbReference type="Proteomes" id="UP000674143">
    <property type="component" value="Chromosome 25"/>
</dbReference>
<gene>
    <name evidence="2" type="ORF">LSCM4_04426</name>
</gene>
<dbReference type="EMBL" id="JAFHLR010000025">
    <property type="protein sequence ID" value="KAG5477208.1"/>
    <property type="molecule type" value="Genomic_DNA"/>
</dbReference>
<protein>
    <submittedName>
        <fullName evidence="2">Uncharacterized protein</fullName>
    </submittedName>
</protein>
<evidence type="ECO:0000313" key="3">
    <source>
        <dbReference type="Proteomes" id="UP000674143"/>
    </source>
</evidence>
<feature type="compositionally biased region" description="Pro residues" evidence="1">
    <location>
        <begin position="283"/>
        <end position="299"/>
    </location>
</feature>
<proteinExistence type="predicted"/>
<dbReference type="AlphaFoldDB" id="A0A836HI86"/>
<name>A0A836HI86_9TRYP</name>
<dbReference type="RefSeq" id="XP_067062619.1">
    <property type="nucleotide sequence ID" value="XM_067206410.1"/>
</dbReference>
<comment type="caution">
    <text evidence="2">The sequence shown here is derived from an EMBL/GenBank/DDBJ whole genome shotgun (WGS) entry which is preliminary data.</text>
</comment>
<feature type="region of interest" description="Disordered" evidence="1">
    <location>
        <begin position="226"/>
        <end position="261"/>
    </location>
</feature>
<feature type="compositionally biased region" description="Polar residues" evidence="1">
    <location>
        <begin position="226"/>
        <end position="241"/>
    </location>
</feature>
<keyword evidence="3" id="KW-1185">Reference proteome</keyword>
<dbReference type="KEGG" id="loi:92360344"/>
<dbReference type="GeneID" id="92360344"/>
<evidence type="ECO:0000313" key="2">
    <source>
        <dbReference type="EMBL" id="KAG5477208.1"/>
    </source>
</evidence>
<sequence length="314" mass="33166">MTDRAEMESMLVSAPIGAVNESLVSILCVEVTPKTQLVLDKELSAVAAGNFGNKRAAARAALRQLPGTQLRMSPSTTIRAIRFFLQEQEATGSSSSSGRRSGADAKQLQNHKSLAHAHFFAVCVPSVSSEKADATDVFLPLDNTATLQDVLTSGPVLLGTDDADANATEQTLLLVYMRESGYGFDAGDLLCCALCAGICACCIALCASGARSAAGHREKNEYGQQQYPGNTIAQPQGQPYYQGNAPGGPSHSYGAPPQPYPNGYPVAQPAYYNYAGGTEYAQQPPPPPQYYYAQPPDPQPGCNYQNPPNGAAPL</sequence>
<reference evidence="2 3" key="1">
    <citation type="submission" date="2021-02" db="EMBL/GenBank/DDBJ databases">
        <title>Leishmania (Mundinia) orientalis Genome sequencing and assembly.</title>
        <authorList>
            <person name="Almutairi H."/>
            <person name="Gatherer D."/>
        </authorList>
    </citation>
    <scope>NUCLEOTIDE SEQUENCE [LARGE SCALE GENOMIC DNA]</scope>
    <source>
        <strain evidence="2">LSCM4</strain>
    </source>
</reference>
<accession>A0A836HI86</accession>
<evidence type="ECO:0000256" key="1">
    <source>
        <dbReference type="SAM" id="MobiDB-lite"/>
    </source>
</evidence>
<feature type="region of interest" description="Disordered" evidence="1">
    <location>
        <begin position="277"/>
        <end position="314"/>
    </location>
</feature>
<organism evidence="2 3">
    <name type="scientific">Leishmania orientalis</name>
    <dbReference type="NCBI Taxonomy" id="2249476"/>
    <lineage>
        <taxon>Eukaryota</taxon>
        <taxon>Discoba</taxon>
        <taxon>Euglenozoa</taxon>
        <taxon>Kinetoplastea</taxon>
        <taxon>Metakinetoplastina</taxon>
        <taxon>Trypanosomatida</taxon>
        <taxon>Trypanosomatidae</taxon>
        <taxon>Leishmaniinae</taxon>
        <taxon>Leishmania</taxon>
    </lineage>
</organism>